<comment type="similarity">
    <text evidence="1">Belongs to the carbohydrate kinase PfkB family.</text>
</comment>
<keyword evidence="6" id="KW-1185">Reference proteome</keyword>
<evidence type="ECO:0000313" key="5">
    <source>
        <dbReference type="EMBL" id="MBE2999970.1"/>
    </source>
</evidence>
<evidence type="ECO:0000259" key="4">
    <source>
        <dbReference type="Pfam" id="PF00294"/>
    </source>
</evidence>
<dbReference type="CDD" id="cd01166">
    <property type="entry name" value="KdgK"/>
    <property type="match status" value="1"/>
</dbReference>
<protein>
    <submittedName>
        <fullName evidence="5">Sugar kinase</fullName>
    </submittedName>
</protein>
<dbReference type="SUPFAM" id="SSF53613">
    <property type="entry name" value="Ribokinase-like"/>
    <property type="match status" value="1"/>
</dbReference>
<dbReference type="RefSeq" id="WP_193122594.1">
    <property type="nucleotide sequence ID" value="NZ_JADBGI010000012.1"/>
</dbReference>
<organism evidence="5 6">
    <name type="scientific">Nocardiopsis coralli</name>
    <dbReference type="NCBI Taxonomy" id="2772213"/>
    <lineage>
        <taxon>Bacteria</taxon>
        <taxon>Bacillati</taxon>
        <taxon>Actinomycetota</taxon>
        <taxon>Actinomycetes</taxon>
        <taxon>Streptosporangiales</taxon>
        <taxon>Nocardiopsidaceae</taxon>
        <taxon>Nocardiopsis</taxon>
    </lineage>
</organism>
<dbReference type="Proteomes" id="UP000806528">
    <property type="component" value="Unassembled WGS sequence"/>
</dbReference>
<dbReference type="PANTHER" id="PTHR43320:SF2">
    <property type="entry name" value="2-DEHYDRO-3-DEOXYGLUCONOKINASE_2-DEHYDRO-3-DEOXYGALACTONOKINASE"/>
    <property type="match status" value="1"/>
</dbReference>
<dbReference type="Pfam" id="PF00294">
    <property type="entry name" value="PfkB"/>
    <property type="match status" value="1"/>
</dbReference>
<gene>
    <name evidence="5" type="ORF">IDM40_14815</name>
</gene>
<reference evidence="5 6" key="1">
    <citation type="submission" date="2020-09" db="EMBL/GenBank/DDBJ databases">
        <title>Diversity and distribution of actinomycetes associated with coral in the coast of Hainan.</title>
        <authorList>
            <person name="Li F."/>
        </authorList>
    </citation>
    <scope>NUCLEOTIDE SEQUENCE [LARGE SCALE GENOMIC DNA]</scope>
    <source>
        <strain evidence="5 6">HNM0947</strain>
    </source>
</reference>
<evidence type="ECO:0000256" key="3">
    <source>
        <dbReference type="ARBA" id="ARBA00022777"/>
    </source>
</evidence>
<dbReference type="EMBL" id="JADBGI010000012">
    <property type="protein sequence ID" value="MBE2999970.1"/>
    <property type="molecule type" value="Genomic_DNA"/>
</dbReference>
<dbReference type="GO" id="GO:0016301">
    <property type="term" value="F:kinase activity"/>
    <property type="evidence" value="ECO:0007669"/>
    <property type="project" value="UniProtKB-KW"/>
</dbReference>
<evidence type="ECO:0000256" key="2">
    <source>
        <dbReference type="ARBA" id="ARBA00022679"/>
    </source>
</evidence>
<sequence length="317" mass="33337">MEESAQSGFGTDAVCVGETMALLVPDPPQPPEEAAAFRMLAGGAESNVAVHLARSGRRVVWHSALGDDGLGEQIRRTLTSEDVECRARVDHERPTGLYLKELGPDGTRVRYYRQGSAATALGPEDADEILGRVPALIHTTGITAALSDSTHALVTRLLTAELPGTLRSFDVNHRPALHGPHHAEPLLEAARSADIVFCGLDEAEALWGSRNTEEVHALMPEPRLLIVKQGADGATAFSQGRTWNRPAPEVEVVEPVGAGDAFAAGALHKLLAGAPVDECLDEGTRLAGQALRVHDDIPPRALAAGGSATAPRARGAG</sequence>
<keyword evidence="3 5" id="KW-0418">Kinase</keyword>
<accession>A0ABR9P7Z5</accession>
<dbReference type="InterPro" id="IPR029056">
    <property type="entry name" value="Ribokinase-like"/>
</dbReference>
<dbReference type="InterPro" id="IPR011611">
    <property type="entry name" value="PfkB_dom"/>
</dbReference>
<keyword evidence="2" id="KW-0808">Transferase</keyword>
<feature type="domain" description="Carbohydrate kinase PfkB" evidence="4">
    <location>
        <begin position="12"/>
        <end position="297"/>
    </location>
</feature>
<comment type="caution">
    <text evidence="5">The sequence shown here is derived from an EMBL/GenBank/DDBJ whole genome shotgun (WGS) entry which is preliminary data.</text>
</comment>
<dbReference type="PANTHER" id="PTHR43320">
    <property type="entry name" value="SUGAR KINASE"/>
    <property type="match status" value="1"/>
</dbReference>
<dbReference type="Gene3D" id="3.40.1190.20">
    <property type="match status" value="1"/>
</dbReference>
<evidence type="ECO:0000256" key="1">
    <source>
        <dbReference type="ARBA" id="ARBA00010688"/>
    </source>
</evidence>
<evidence type="ECO:0000313" key="6">
    <source>
        <dbReference type="Proteomes" id="UP000806528"/>
    </source>
</evidence>
<name>A0ABR9P7Z5_9ACTN</name>
<proteinExistence type="inferred from homology"/>
<dbReference type="InterPro" id="IPR052700">
    <property type="entry name" value="Carb_kinase_PfkB-like"/>
</dbReference>